<keyword evidence="1" id="KW-0175">Coiled coil</keyword>
<dbReference type="InterPro" id="IPR029480">
    <property type="entry name" value="Transpos_assoc"/>
</dbReference>
<dbReference type="Pfam" id="PF13952">
    <property type="entry name" value="DUF4216"/>
    <property type="match status" value="1"/>
</dbReference>
<dbReference type="PANTHER" id="PTHR10775:SF182">
    <property type="entry name" value="TRANSPOSON, EN_SPM-LIKE, TRANSPOSASE-ASSOCIATED DOMAIN PROTEIN-RELATED"/>
    <property type="match status" value="1"/>
</dbReference>
<dbReference type="InterPro" id="IPR025452">
    <property type="entry name" value="DUF4218"/>
</dbReference>
<dbReference type="EMBL" id="JAEFBJ010000011">
    <property type="protein sequence ID" value="KAG7557202.1"/>
    <property type="molecule type" value="Genomic_DNA"/>
</dbReference>
<dbReference type="InterPro" id="IPR003340">
    <property type="entry name" value="B3_DNA-bd"/>
</dbReference>
<dbReference type="GO" id="GO:0003677">
    <property type="term" value="F:DNA binding"/>
    <property type="evidence" value="ECO:0007669"/>
    <property type="project" value="InterPro"/>
</dbReference>
<feature type="compositionally biased region" description="Acidic residues" evidence="2">
    <location>
        <begin position="532"/>
        <end position="550"/>
    </location>
</feature>
<dbReference type="Proteomes" id="UP000694251">
    <property type="component" value="Chromosome 11"/>
</dbReference>
<evidence type="ECO:0000256" key="2">
    <source>
        <dbReference type="SAM" id="MobiDB-lite"/>
    </source>
</evidence>
<dbReference type="InterPro" id="IPR025312">
    <property type="entry name" value="DUF4216"/>
</dbReference>
<organism evidence="4 5">
    <name type="scientific">Arabidopsis suecica</name>
    <name type="common">Swedish thale-cress</name>
    <name type="synonym">Cardaminopsis suecica</name>
    <dbReference type="NCBI Taxonomy" id="45249"/>
    <lineage>
        <taxon>Eukaryota</taxon>
        <taxon>Viridiplantae</taxon>
        <taxon>Streptophyta</taxon>
        <taxon>Embryophyta</taxon>
        <taxon>Tracheophyta</taxon>
        <taxon>Spermatophyta</taxon>
        <taxon>Magnoliopsida</taxon>
        <taxon>eudicotyledons</taxon>
        <taxon>Gunneridae</taxon>
        <taxon>Pentapetalae</taxon>
        <taxon>rosids</taxon>
        <taxon>malvids</taxon>
        <taxon>Brassicales</taxon>
        <taxon>Brassicaceae</taxon>
        <taxon>Camelineae</taxon>
        <taxon>Arabidopsis</taxon>
    </lineage>
</organism>
<evidence type="ECO:0000259" key="3">
    <source>
        <dbReference type="PROSITE" id="PS50863"/>
    </source>
</evidence>
<dbReference type="InterPro" id="IPR004252">
    <property type="entry name" value="Probable_transposase_24"/>
</dbReference>
<dbReference type="Pfam" id="PF03004">
    <property type="entry name" value="Transposase_24"/>
    <property type="match status" value="1"/>
</dbReference>
<feature type="domain" description="TF-B3" evidence="3">
    <location>
        <begin position="1761"/>
        <end position="1855"/>
    </location>
</feature>
<dbReference type="SMART" id="SM01019">
    <property type="entry name" value="B3"/>
    <property type="match status" value="2"/>
</dbReference>
<proteinExistence type="predicted"/>
<dbReference type="CDD" id="cd10017">
    <property type="entry name" value="B3_DNA"/>
    <property type="match status" value="1"/>
</dbReference>
<evidence type="ECO:0000256" key="1">
    <source>
        <dbReference type="SAM" id="Coils"/>
    </source>
</evidence>
<protein>
    <recommendedName>
        <fullName evidence="3">TF-B3 domain-containing protein</fullName>
    </recommendedName>
</protein>
<evidence type="ECO:0000313" key="5">
    <source>
        <dbReference type="Proteomes" id="UP000694251"/>
    </source>
</evidence>
<feature type="compositionally biased region" description="Polar residues" evidence="2">
    <location>
        <begin position="1570"/>
        <end position="1603"/>
    </location>
</feature>
<feature type="compositionally biased region" description="Basic and acidic residues" evidence="2">
    <location>
        <begin position="1133"/>
        <end position="1143"/>
    </location>
</feature>
<gene>
    <name evidence="4" type="ORF">ISN44_As11g031920</name>
</gene>
<sequence length="2546" mass="288003">MLDKSWVHLCRVDPAYERGARKFVRAVTEALGDIDKLVCPCIDCRNIDRHSGSDVVDHLVTRGMDEAYKRRSDWYHHGEVSSRAEVESKVNHWNEEIFDLYKAAEYLDEELASKGDLGEIVEGDLVEIAEGEDKREDEFLAKLADAETPLYPSCANHSKLSAIVELFRIKTKNGWSDKSFNELLETLPKMLPKENVLHTSLYDVKKFLKSFDMGYEKIHACVNDCCLFRKKYKKLDNCPKCKASRWKVNMHTGEVKKGVPQKVLRYFPIIPRLKRMFRTVEMAKDLRWHFSNKSSDGKLRHPVDSVTWKKMDDKYPSFAAEERNIRLGLSTDGFNPFNMKNTRYSCWPVLLVNYNLPPHLCMKKENIMLTLLIPGPQQPGNSIDVYLEPLIEDLNHLWKKGELTYDAFSKNIFTLKAMLLWTISDFPAYGNLAGCKVKGKMGCPICGKNTDSMWLKFSRKHVFMCHRKGLAPTHSYRDKKAWFDGKAEHGRKARILTGREISQNLRNFINDFGNAKESGRKRKRTEYLDSGSDIDDESSESEEEEEVEVDEEELSRWKKRSILFKLEYWEDLPVRHNLDVMHVERNVAASIVSTLLHCGKSKDGLNARKDLQELGIRNDLHPSTQGKRTYLPAAPWSLSKKEKKIFCKRLFDFKGPDGYCSNISRGVSLDECKITGLKSHDYHVLMQQLLPVALRGLLPKGPRTAIFRLCAFFNMLCQRVIDREQISVMEAEIVETLCMFERFFPPSFFDIMVHLTVHLGREARLGGPVHFRWMYPFERYMKVLKDFVRNPARPEGCIAESYLAEECVQFCSDFLKKTTSVEEKLDRNTEYENISILEGRPISAGTSFTLTEMEKNIAHLAVIQNIAALDPYVDMHLQYLQDSYPRCRREASLLWTMHAQKFATWLKEQASNNISEWSYTGYIVNGQRFHTSSLQRKSQNSGVYYEATAMCRSSAKDTSQVFDLVSYYGRVTDIILLDYNVFYVPLFRCQWAVRGNGVKVEDGFTLVNLNQSQVSFLRDPYILASQAKQVFYSREDDSSSWYVVMKGSSRRYSKEDVEDGNADIGPLPSDVDMDLEMDEAENARTDCEGIYVSNVASCSFSACLVYTLSGVCLTEAAEVQVEQETEAAEVQEEEHRSEEHQTEAAEVTANNEELPEGELELTDENERPAKRKRHRGPTKMKNIAKDPNVRERVDYTIMGDPYGPGSVKLSSYVGPLVVSDKYKERRRKQIPHTTSRKGMVRLAEDMKIESGDPSEVTRLKVWVKSRTKKDGTPVNTNAAEKIKKAAELVGSDAPTLTTNPEEDHLSQLLGPDNPGQLRAMGRGMSKTKLACFQIKTKCMTDMQEKQVQLVKKVNELQEELLKIKNQRQEAEIGENSAARSVNKRALPKCVLYDWSDSDENIAEGRILSSDPDDLVNNCRLGPTDLKVLVETATKPDAFLWRPASNMFTVEEAVGQIIAWPASKCVLVDKDIQIEDIAPLGLRTNSLNKCKLLDLSSDEVIVAEGRWQTQERSALVNGLPLGPKAVKVFVDQVHQPETFIWRPTMEMTYLEDCVMAFVSWPVSKVVFENSTTGHKSPLQNSAATVSGAKSATSGPKSAAGTGSESPIEDATGTSSPMKKTLPDSQSPLRKSQRISNQVVSKENKKCKLMDITGKKRVVAEGRWVSNDPDMKVHFVPLGSNGVKVWVDIVKVSDAAVWRPSDEIVSLEDAFGTTLAWPEDKVIIFKISNNATASSLHSHRPKSRLKQVREKKMDSKKGFSPYPDFLKIYNSQEHSQCLVIPREYNKYYPKPLPETALLQKPEGDTWTVKWTISQEETISFQDGWDKFVKDNGLLDRDFLLFTYDGSQSFWVRIHRNGFDVKKKTPLEIQVISDDEDETVGDYNHHMEEEDSHENMIIALRDDEDETIGNYSHHVEEEDNNEQMIISHDGDNDDTMICEVNNAHGSSKKARCVRRGPSIDTEKYLDDPENPFFISTSSCTRRVLTIAKQTIRDNLLKFGSTINLIDGFGELNRKVGIWHDRVVVYKWDEMYKRNNAKPGDVIICEILREEEEEDVQVVYRKRHQKQKPADQTASGGKMVANKTLANGSYNVFSALMVASEAEETEKAMTSLSGAAAKIDPSHLATSLAEYNIVPELALWSFYFYLENAFSQVSLQWLKMLKEYPLSKLIDFPLSHIPKAVYETSADWIKQHPTEHWKFVIWALERILSDLAVQEGDAQVYSSKSQLATVVELAMILRSKPEALTTILPMLRWRPRYQGQDKLPVIVWMLAQVLLQFLRLPLRLALPAPERASPSVVLLRSCLPPGSLCVAAGVAVVRLLEDGAALVVFFGGSGWVPYVRLPLRWFGGFVAGSVDLSLPAVAVASSGGNYTSVRGDVVPSSSRCCGGSNLVGVRTRWSSIGMGRQWARCGVFARLNHQIGSRRGGGSLGKLVGFAHVPMVNRWIPWDSKGMRGALVLSVWPEQSTSQTGTFLLPRTGLHVYPSSGKSLLVSLEQFGGIVMGLVVRRSGDGMGDRKLLSLFVRLWRAIAKSWFLFPPELLLGDSGFGLSAG</sequence>
<dbReference type="Pfam" id="PF02992">
    <property type="entry name" value="Transposase_21"/>
    <property type="match status" value="1"/>
</dbReference>
<feature type="coiled-coil region" evidence="1">
    <location>
        <begin position="1339"/>
        <end position="1373"/>
    </location>
</feature>
<keyword evidence="5" id="KW-1185">Reference proteome</keyword>
<feature type="region of interest" description="Disordered" evidence="2">
    <location>
        <begin position="1570"/>
        <end position="1639"/>
    </location>
</feature>
<dbReference type="InterPro" id="IPR058352">
    <property type="entry name" value="DUF8039"/>
</dbReference>
<dbReference type="Pfam" id="PF26133">
    <property type="entry name" value="DUF8039"/>
    <property type="match status" value="2"/>
</dbReference>
<feature type="compositionally biased region" description="Acidic residues" evidence="2">
    <location>
        <begin position="1123"/>
        <end position="1132"/>
    </location>
</feature>
<name>A0A8T1ZDX7_ARASU</name>
<feature type="region of interest" description="Disordered" evidence="2">
    <location>
        <begin position="520"/>
        <end position="550"/>
    </location>
</feature>
<dbReference type="InterPro" id="IPR004242">
    <property type="entry name" value="Transposase_21"/>
</dbReference>
<dbReference type="Pfam" id="PF13963">
    <property type="entry name" value="Transpos_assoc"/>
    <property type="match status" value="1"/>
</dbReference>
<dbReference type="Pfam" id="PF13960">
    <property type="entry name" value="DUF4218"/>
    <property type="match status" value="1"/>
</dbReference>
<evidence type="ECO:0000313" key="4">
    <source>
        <dbReference type="EMBL" id="KAG7557202.1"/>
    </source>
</evidence>
<feature type="region of interest" description="Disordered" evidence="2">
    <location>
        <begin position="1123"/>
        <end position="1159"/>
    </location>
</feature>
<dbReference type="PROSITE" id="PS50863">
    <property type="entry name" value="B3"/>
    <property type="match status" value="1"/>
</dbReference>
<feature type="compositionally biased region" description="Polar residues" evidence="2">
    <location>
        <begin position="1610"/>
        <end position="1639"/>
    </location>
</feature>
<accession>A0A8T1ZDX7</accession>
<dbReference type="OrthoDB" id="1092181at2759"/>
<reference evidence="4 5" key="1">
    <citation type="submission" date="2020-12" db="EMBL/GenBank/DDBJ databases">
        <title>Concerted genomic and epigenomic changes stabilize Arabidopsis allopolyploids.</title>
        <authorList>
            <person name="Chen Z."/>
        </authorList>
    </citation>
    <scope>NUCLEOTIDE SEQUENCE [LARGE SCALE GENOMIC DNA]</scope>
    <source>
        <strain evidence="4">As9502</strain>
        <tissue evidence="4">Leaf</tissue>
    </source>
</reference>
<dbReference type="Pfam" id="PF02362">
    <property type="entry name" value="B3"/>
    <property type="match status" value="1"/>
</dbReference>
<comment type="caution">
    <text evidence="4">The sequence shown here is derived from an EMBL/GenBank/DDBJ whole genome shotgun (WGS) entry which is preliminary data.</text>
</comment>
<dbReference type="PANTHER" id="PTHR10775">
    <property type="entry name" value="OS08G0208400 PROTEIN"/>
    <property type="match status" value="1"/>
</dbReference>